<evidence type="ECO:0000259" key="12">
    <source>
        <dbReference type="PROSITE" id="PS50941"/>
    </source>
</evidence>
<evidence type="ECO:0000313" key="14">
    <source>
        <dbReference type="Proteomes" id="UP000626092"/>
    </source>
</evidence>
<keyword evidence="14" id="KW-1185">Reference proteome</keyword>
<evidence type="ECO:0000256" key="3">
    <source>
        <dbReference type="ARBA" id="ARBA00022669"/>
    </source>
</evidence>
<evidence type="ECO:0000256" key="2">
    <source>
        <dbReference type="ARBA" id="ARBA00009373"/>
    </source>
</evidence>
<accession>A0A834GDA2</accession>
<evidence type="ECO:0000256" key="8">
    <source>
        <dbReference type="PIRSR" id="PIRSR001060-1"/>
    </source>
</evidence>
<keyword evidence="5" id="KW-0611">Plant defense</keyword>
<dbReference type="PIRSF" id="PIRSF001060">
    <property type="entry name" value="Endochitinase"/>
    <property type="match status" value="1"/>
</dbReference>
<feature type="domain" description="Chitin-binding type-1" evidence="12">
    <location>
        <begin position="21"/>
        <end position="62"/>
    </location>
</feature>
<feature type="active site" description="Proton donor" evidence="8">
    <location>
        <position position="143"/>
    </location>
</feature>
<evidence type="ECO:0000256" key="6">
    <source>
        <dbReference type="ARBA" id="ARBA00023024"/>
    </source>
</evidence>
<dbReference type="GO" id="GO:0005975">
    <property type="term" value="P:carbohydrate metabolic process"/>
    <property type="evidence" value="ECO:0007669"/>
    <property type="project" value="InterPro"/>
</dbReference>
<comment type="caution">
    <text evidence="13">The sequence shown here is derived from an EMBL/GenBank/DDBJ whole genome shotgun (WGS) entry which is preliminary data.</text>
</comment>
<dbReference type="Gene3D" id="1.10.530.10">
    <property type="match status" value="1"/>
</dbReference>
<reference evidence="13" key="1">
    <citation type="submission" date="2019-11" db="EMBL/GenBank/DDBJ databases">
        <authorList>
            <person name="Liu Y."/>
            <person name="Hou J."/>
            <person name="Li T.-Q."/>
            <person name="Guan C.-H."/>
            <person name="Wu X."/>
            <person name="Wu H.-Z."/>
            <person name="Ling F."/>
            <person name="Zhang R."/>
            <person name="Shi X.-G."/>
            <person name="Ren J.-P."/>
            <person name="Chen E.-F."/>
            <person name="Sun J.-M."/>
        </authorList>
    </citation>
    <scope>NUCLEOTIDE SEQUENCE</scope>
    <source>
        <strain evidence="13">Adult_tree_wgs_1</strain>
        <tissue evidence="13">Leaves</tissue>
    </source>
</reference>
<comment type="function">
    <text evidence="1">Defense against chitin-containing fungal pathogens.</text>
</comment>
<feature type="disulfide bond" evidence="9 10">
    <location>
        <begin position="24"/>
        <end position="39"/>
    </location>
</feature>
<dbReference type="SUPFAM" id="SSF57016">
    <property type="entry name" value="Plant lectins/antimicrobial peptides"/>
    <property type="match status" value="1"/>
</dbReference>
<proteinExistence type="inferred from homology"/>
<keyword evidence="6" id="KW-0146">Chitin degradation</keyword>
<organism evidence="13 14">
    <name type="scientific">Rhododendron simsii</name>
    <name type="common">Sims's rhododendron</name>
    <dbReference type="NCBI Taxonomy" id="118357"/>
    <lineage>
        <taxon>Eukaryota</taxon>
        <taxon>Viridiplantae</taxon>
        <taxon>Streptophyta</taxon>
        <taxon>Embryophyta</taxon>
        <taxon>Tracheophyta</taxon>
        <taxon>Spermatophyta</taxon>
        <taxon>Magnoliopsida</taxon>
        <taxon>eudicotyledons</taxon>
        <taxon>Gunneridae</taxon>
        <taxon>Pentapetalae</taxon>
        <taxon>asterids</taxon>
        <taxon>Ericales</taxon>
        <taxon>Ericaceae</taxon>
        <taxon>Ericoideae</taxon>
        <taxon>Rhodoreae</taxon>
        <taxon>Rhododendron</taxon>
    </lineage>
</organism>
<feature type="signal peptide" evidence="11">
    <location>
        <begin position="1"/>
        <end position="19"/>
    </location>
</feature>
<dbReference type="InterPro" id="IPR016283">
    <property type="entry name" value="Glyco_hydro_19"/>
</dbReference>
<dbReference type="Gene3D" id="3.30.60.10">
    <property type="entry name" value="Endochitinase-like"/>
    <property type="match status" value="1"/>
</dbReference>
<dbReference type="SUPFAM" id="SSF53955">
    <property type="entry name" value="Lysozyme-like"/>
    <property type="match status" value="1"/>
</dbReference>
<gene>
    <name evidence="13" type="ORF">RHSIM_Rhsim10G0200600</name>
</gene>
<dbReference type="OrthoDB" id="5985073at2759"/>
<feature type="disulfide bond" evidence="9 10">
    <location>
        <begin position="56"/>
        <end position="60"/>
    </location>
</feature>
<dbReference type="GO" id="GO:0004568">
    <property type="term" value="F:chitinase activity"/>
    <property type="evidence" value="ECO:0007669"/>
    <property type="project" value="InterPro"/>
</dbReference>
<sequence length="291" mass="31470">MRILALISLSLLSILGALAQEEQCGWQADGKLCPLDLCCSYWGFCGSTEDYCCGGCQSNCNPEECSDPQRSPSGSSDVSSLISKALFEKLLPNRNDPASEGNRFYTYEAFIAVAKEFGGFGTTGNNDTKKREIVAFLAQTSHETTGIFFSFPSKRFITTGYYLTGLIIKYNYGPAGIAMGSDKLANPDLVAADATISFRVALWFWMTPQSPKPSCHDVITGRWIPSAADSAAGRVPGYGVITNIINGGLECGQGFSTAQQGSRIGFLKHFSDIVGVDYGENLDCNNQRPFE</sequence>
<evidence type="ECO:0000256" key="9">
    <source>
        <dbReference type="PIRSR" id="PIRSR001060-2"/>
    </source>
</evidence>
<dbReference type="PROSITE" id="PS50941">
    <property type="entry name" value="CHIT_BIND_I_2"/>
    <property type="match status" value="1"/>
</dbReference>
<dbReference type="InterPro" id="IPR018371">
    <property type="entry name" value="Chitin-binding_1_CS"/>
</dbReference>
<dbReference type="PANTHER" id="PTHR22595:SF79">
    <property type="entry name" value="CHITINASE 12"/>
    <property type="match status" value="1"/>
</dbReference>
<feature type="disulfide bond" evidence="9 10">
    <location>
        <begin position="33"/>
        <end position="45"/>
    </location>
</feature>
<dbReference type="InterPro" id="IPR023346">
    <property type="entry name" value="Lysozyme-like_dom_sf"/>
</dbReference>
<dbReference type="InterPro" id="IPR036861">
    <property type="entry name" value="Endochitinase-like_sf"/>
</dbReference>
<dbReference type="EMBL" id="WJXA01000010">
    <property type="protein sequence ID" value="KAF7129201.1"/>
    <property type="molecule type" value="Genomic_DNA"/>
</dbReference>
<dbReference type="GO" id="GO:0016998">
    <property type="term" value="P:cell wall macromolecule catabolic process"/>
    <property type="evidence" value="ECO:0007669"/>
    <property type="project" value="InterPro"/>
</dbReference>
<evidence type="ECO:0000313" key="13">
    <source>
        <dbReference type="EMBL" id="KAF7129201.1"/>
    </source>
</evidence>
<evidence type="ECO:0000256" key="4">
    <source>
        <dbReference type="ARBA" id="ARBA00022729"/>
    </source>
</evidence>
<dbReference type="Pfam" id="PF00187">
    <property type="entry name" value="Chitin_bind_1"/>
    <property type="match status" value="1"/>
</dbReference>
<dbReference type="PANTHER" id="PTHR22595">
    <property type="entry name" value="CHITINASE-RELATED"/>
    <property type="match status" value="1"/>
</dbReference>
<dbReference type="GO" id="GO:0006032">
    <property type="term" value="P:chitin catabolic process"/>
    <property type="evidence" value="ECO:0007669"/>
    <property type="project" value="UniProtKB-KW"/>
</dbReference>
<evidence type="ECO:0000256" key="5">
    <source>
        <dbReference type="ARBA" id="ARBA00022821"/>
    </source>
</evidence>
<dbReference type="GO" id="GO:0050832">
    <property type="term" value="P:defense response to fungus"/>
    <property type="evidence" value="ECO:0007669"/>
    <property type="project" value="TreeGrafter"/>
</dbReference>
<evidence type="ECO:0000256" key="1">
    <source>
        <dbReference type="ARBA" id="ARBA00003102"/>
    </source>
</evidence>
<evidence type="ECO:0000256" key="7">
    <source>
        <dbReference type="ARBA" id="ARBA00023157"/>
    </source>
</evidence>
<comment type="similarity">
    <text evidence="2">Belongs to the glycosyl hydrolase 19 family. Chitinase class I subfamily.</text>
</comment>
<dbReference type="GO" id="GO:0008061">
    <property type="term" value="F:chitin binding"/>
    <property type="evidence" value="ECO:0007669"/>
    <property type="project" value="UniProtKB-UniRule"/>
</dbReference>
<name>A0A834GDA2_RHOSS</name>
<evidence type="ECO:0000256" key="10">
    <source>
        <dbReference type="PROSITE-ProRule" id="PRU00261"/>
    </source>
</evidence>
<evidence type="ECO:0000256" key="11">
    <source>
        <dbReference type="SAM" id="SignalP"/>
    </source>
</evidence>
<feature type="disulfide bond" evidence="9">
    <location>
        <begin position="251"/>
        <end position="284"/>
    </location>
</feature>
<keyword evidence="7 9" id="KW-1015">Disulfide bond</keyword>
<dbReference type="AlphaFoldDB" id="A0A834GDA2"/>
<dbReference type="InterPro" id="IPR000726">
    <property type="entry name" value="Glyco_hydro_19_cat"/>
</dbReference>
<dbReference type="PROSITE" id="PS00026">
    <property type="entry name" value="CHIT_BIND_I_1"/>
    <property type="match status" value="1"/>
</dbReference>
<dbReference type="InterPro" id="IPR001002">
    <property type="entry name" value="Chitin-bd_1"/>
</dbReference>
<keyword evidence="3 10" id="KW-0147">Chitin-binding</keyword>
<dbReference type="SMART" id="SM00270">
    <property type="entry name" value="ChtBD1"/>
    <property type="match status" value="1"/>
</dbReference>
<dbReference type="CDD" id="cd00035">
    <property type="entry name" value="ChtBD1"/>
    <property type="match status" value="1"/>
</dbReference>
<dbReference type="Proteomes" id="UP000626092">
    <property type="component" value="Unassembled WGS sequence"/>
</dbReference>
<protein>
    <recommendedName>
        <fullName evidence="12">Chitin-binding type-1 domain-containing protein</fullName>
    </recommendedName>
</protein>
<feature type="disulfide bond" evidence="9 10">
    <location>
        <begin position="38"/>
        <end position="52"/>
    </location>
</feature>
<keyword evidence="6" id="KW-0624">Polysaccharide degradation</keyword>
<keyword evidence="4 11" id="KW-0732">Signal</keyword>
<dbReference type="CDD" id="cd00325">
    <property type="entry name" value="chitinase_GH19"/>
    <property type="match status" value="1"/>
</dbReference>
<feature type="chain" id="PRO_5032895164" description="Chitin-binding type-1 domain-containing protein" evidence="11">
    <location>
        <begin position="20"/>
        <end position="291"/>
    </location>
</feature>
<keyword evidence="6" id="KW-0119">Carbohydrate metabolism</keyword>
<dbReference type="Pfam" id="PF00182">
    <property type="entry name" value="Glyco_hydro_19"/>
    <property type="match status" value="2"/>
</dbReference>